<evidence type="ECO:0000313" key="3">
    <source>
        <dbReference type="EMBL" id="KAF4705054.1"/>
    </source>
</evidence>
<feature type="compositionally biased region" description="Low complexity" evidence="1">
    <location>
        <begin position="10"/>
        <end position="26"/>
    </location>
</feature>
<reference evidence="5 6" key="1">
    <citation type="submission" date="2020-04" db="EMBL/GenBank/DDBJ databases">
        <title>Perkinsus olseni comparative genomics.</title>
        <authorList>
            <person name="Bogema D.R."/>
        </authorList>
    </citation>
    <scope>NUCLEOTIDE SEQUENCE [LARGE SCALE GENOMIC DNA]</scope>
    <source>
        <strain evidence="2">00978-12</strain>
        <strain evidence="3">ATCC PRA-205</strain>
        <strain evidence="4 6">ATCC PRA-207</strain>
    </source>
</reference>
<keyword evidence="6" id="KW-1185">Reference proteome</keyword>
<name>A0A7J6UC20_PEROL</name>
<dbReference type="Proteomes" id="UP000541610">
    <property type="component" value="Unassembled WGS sequence"/>
</dbReference>
<evidence type="ECO:0000313" key="2">
    <source>
        <dbReference type="EMBL" id="KAF4684957.1"/>
    </source>
</evidence>
<dbReference type="Proteomes" id="UP000574390">
    <property type="component" value="Unassembled WGS sequence"/>
</dbReference>
<comment type="caution">
    <text evidence="4">The sequence shown here is derived from an EMBL/GenBank/DDBJ whole genome shotgun (WGS) entry which is preliminary data.</text>
</comment>
<dbReference type="Proteomes" id="UP000553632">
    <property type="component" value="Unassembled WGS sequence"/>
</dbReference>
<dbReference type="EMBL" id="JABANO010004705">
    <property type="protein sequence ID" value="KAF4754737.1"/>
    <property type="molecule type" value="Genomic_DNA"/>
</dbReference>
<evidence type="ECO:0000313" key="4">
    <source>
        <dbReference type="EMBL" id="KAF4754737.1"/>
    </source>
</evidence>
<gene>
    <name evidence="2" type="ORF">FOZ60_007099</name>
    <name evidence="3" type="ORF">FOZ62_011078</name>
    <name evidence="4" type="ORF">FOZ63_032649</name>
</gene>
<evidence type="ECO:0000256" key="1">
    <source>
        <dbReference type="SAM" id="MobiDB-lite"/>
    </source>
</evidence>
<protein>
    <submittedName>
        <fullName evidence="4">Uncharacterized protein</fullName>
    </submittedName>
</protein>
<evidence type="ECO:0000313" key="6">
    <source>
        <dbReference type="Proteomes" id="UP000553632"/>
    </source>
</evidence>
<evidence type="ECO:0000313" key="5">
    <source>
        <dbReference type="Proteomes" id="UP000541610"/>
    </source>
</evidence>
<dbReference type="EMBL" id="JABANP010000285">
    <property type="protein sequence ID" value="KAF4684957.1"/>
    <property type="molecule type" value="Genomic_DNA"/>
</dbReference>
<dbReference type="OrthoDB" id="10671212at2759"/>
<proteinExistence type="predicted"/>
<feature type="region of interest" description="Disordered" evidence="1">
    <location>
        <begin position="1"/>
        <end position="36"/>
    </location>
</feature>
<organism evidence="4 6">
    <name type="scientific">Perkinsus olseni</name>
    <name type="common">Perkinsus atlanticus</name>
    <dbReference type="NCBI Taxonomy" id="32597"/>
    <lineage>
        <taxon>Eukaryota</taxon>
        <taxon>Sar</taxon>
        <taxon>Alveolata</taxon>
        <taxon>Perkinsozoa</taxon>
        <taxon>Perkinsea</taxon>
        <taxon>Perkinsida</taxon>
        <taxon>Perkinsidae</taxon>
        <taxon>Perkinsus</taxon>
    </lineage>
</organism>
<dbReference type="EMBL" id="JABANM010031159">
    <property type="protein sequence ID" value="KAF4705054.1"/>
    <property type="molecule type" value="Genomic_DNA"/>
</dbReference>
<accession>A0A7J6UC20</accession>
<dbReference type="AlphaFoldDB" id="A0A7J6UC20"/>
<sequence>MTPPPSGAHPSTSPSESRSSSNTVPPARREPRSSLVAAWDDARSTDSFGDAMKKIKDCLRAEDLPITVRSYIVDALSDVQDEYIMVLEENRSLRKALDEKQQGSLHSGGRTFKEALMMKYDAPKMKAMDNAPIVRDLMISVKKSGNQPASEEAIRKSLDTIKGKIETKIIESRLPISRIIRRSNDVAVFYPPTTSTDDLVALINRITGVSAKSPEKLLPEILVYTGDHDSKNEEEVRRQAKSYAPELHIDDWTKVRSTDKFTVYRVPMEDRNVVIKNRGIYTKAQRLRAHDYLNIRGSD</sequence>